<sequence length="184" mass="20095">MSPFRYRVLMVDDDEVVCKVGAAVLQSQGYEVLCANDGFTGLAALKQSLPDVVISDLQMPKMGGFEFLSVVRKRFPQIPVIAISGEFTSHDVPESILADAFFQKGQYAPPELFEKIASLLEGPIRARPEKPSKAAVWIPSATGDNYIAVTCTDCLRTFPVSLPLAPGTHTVACDFCFSEVMFQI</sequence>
<comment type="caution">
    <text evidence="4">The sequence shown here is derived from an EMBL/GenBank/DDBJ whole genome shotgun (WGS) entry which is preliminary data.</text>
</comment>
<keyword evidence="1 2" id="KW-0597">Phosphoprotein</keyword>
<dbReference type="Proteomes" id="UP001596091">
    <property type="component" value="Unassembled WGS sequence"/>
</dbReference>
<protein>
    <submittedName>
        <fullName evidence="4">Response regulator</fullName>
    </submittedName>
</protein>
<dbReference type="PANTHER" id="PTHR44591">
    <property type="entry name" value="STRESS RESPONSE REGULATOR PROTEIN 1"/>
    <property type="match status" value="1"/>
</dbReference>
<evidence type="ECO:0000313" key="4">
    <source>
        <dbReference type="EMBL" id="MFC5862484.1"/>
    </source>
</evidence>
<dbReference type="PANTHER" id="PTHR44591:SF3">
    <property type="entry name" value="RESPONSE REGULATORY DOMAIN-CONTAINING PROTEIN"/>
    <property type="match status" value="1"/>
</dbReference>
<dbReference type="Pfam" id="PF00072">
    <property type="entry name" value="Response_reg"/>
    <property type="match status" value="1"/>
</dbReference>
<proteinExistence type="predicted"/>
<dbReference type="PROSITE" id="PS50110">
    <property type="entry name" value="RESPONSE_REGULATORY"/>
    <property type="match status" value="1"/>
</dbReference>
<reference evidence="5" key="1">
    <citation type="journal article" date="2019" name="Int. J. Syst. Evol. Microbiol.">
        <title>The Global Catalogue of Microorganisms (GCM) 10K type strain sequencing project: providing services to taxonomists for standard genome sequencing and annotation.</title>
        <authorList>
            <consortium name="The Broad Institute Genomics Platform"/>
            <consortium name="The Broad Institute Genome Sequencing Center for Infectious Disease"/>
            <person name="Wu L."/>
            <person name="Ma J."/>
        </authorList>
    </citation>
    <scope>NUCLEOTIDE SEQUENCE [LARGE SCALE GENOMIC DNA]</scope>
    <source>
        <strain evidence="5">JCM 4087</strain>
    </source>
</reference>
<evidence type="ECO:0000256" key="2">
    <source>
        <dbReference type="PROSITE-ProRule" id="PRU00169"/>
    </source>
</evidence>
<evidence type="ECO:0000256" key="1">
    <source>
        <dbReference type="ARBA" id="ARBA00022553"/>
    </source>
</evidence>
<dbReference type="Gene3D" id="3.40.50.2300">
    <property type="match status" value="1"/>
</dbReference>
<keyword evidence="5" id="KW-1185">Reference proteome</keyword>
<accession>A0ABW1EET3</accession>
<name>A0ABW1EET3_9BACT</name>
<dbReference type="InterPro" id="IPR011006">
    <property type="entry name" value="CheY-like_superfamily"/>
</dbReference>
<dbReference type="EMBL" id="JBHSPH010000002">
    <property type="protein sequence ID" value="MFC5862484.1"/>
    <property type="molecule type" value="Genomic_DNA"/>
</dbReference>
<dbReference type="InterPro" id="IPR050595">
    <property type="entry name" value="Bact_response_regulator"/>
</dbReference>
<dbReference type="SMART" id="SM00448">
    <property type="entry name" value="REC"/>
    <property type="match status" value="1"/>
</dbReference>
<gene>
    <name evidence="4" type="ORF">ACFPT7_09305</name>
</gene>
<dbReference type="SUPFAM" id="SSF52172">
    <property type="entry name" value="CheY-like"/>
    <property type="match status" value="1"/>
</dbReference>
<evidence type="ECO:0000313" key="5">
    <source>
        <dbReference type="Proteomes" id="UP001596091"/>
    </source>
</evidence>
<dbReference type="RefSeq" id="WP_263335828.1">
    <property type="nucleotide sequence ID" value="NZ_JAGSYH010000003.1"/>
</dbReference>
<dbReference type="CDD" id="cd00156">
    <property type="entry name" value="REC"/>
    <property type="match status" value="1"/>
</dbReference>
<feature type="modified residue" description="4-aspartylphosphate" evidence="2">
    <location>
        <position position="56"/>
    </location>
</feature>
<organism evidence="4 5">
    <name type="scientific">Acidicapsa dinghuensis</name>
    <dbReference type="NCBI Taxonomy" id="2218256"/>
    <lineage>
        <taxon>Bacteria</taxon>
        <taxon>Pseudomonadati</taxon>
        <taxon>Acidobacteriota</taxon>
        <taxon>Terriglobia</taxon>
        <taxon>Terriglobales</taxon>
        <taxon>Acidobacteriaceae</taxon>
        <taxon>Acidicapsa</taxon>
    </lineage>
</organism>
<evidence type="ECO:0000259" key="3">
    <source>
        <dbReference type="PROSITE" id="PS50110"/>
    </source>
</evidence>
<dbReference type="InterPro" id="IPR001789">
    <property type="entry name" value="Sig_transdc_resp-reg_receiver"/>
</dbReference>
<feature type="domain" description="Response regulatory" evidence="3">
    <location>
        <begin position="7"/>
        <end position="119"/>
    </location>
</feature>